<name>A0ABW9ER99_9BURK</name>
<proteinExistence type="predicted"/>
<dbReference type="Proteomes" id="UP001629392">
    <property type="component" value="Unassembled WGS sequence"/>
</dbReference>
<evidence type="ECO:0000256" key="1">
    <source>
        <dbReference type="SAM" id="MobiDB-lite"/>
    </source>
</evidence>
<organism evidence="2 3">
    <name type="scientific">Paraburkholderia strydomiana</name>
    <dbReference type="NCBI Taxonomy" id="1245417"/>
    <lineage>
        <taxon>Bacteria</taxon>
        <taxon>Pseudomonadati</taxon>
        <taxon>Pseudomonadota</taxon>
        <taxon>Betaproteobacteria</taxon>
        <taxon>Burkholderiales</taxon>
        <taxon>Burkholderiaceae</taxon>
        <taxon>Paraburkholderia</taxon>
    </lineage>
</organism>
<evidence type="ECO:0000313" key="2">
    <source>
        <dbReference type="EMBL" id="MFM0721598.1"/>
    </source>
</evidence>
<dbReference type="RefSeq" id="WP_408157736.1">
    <property type="nucleotide sequence ID" value="NZ_JAQQCL010000049.1"/>
</dbReference>
<comment type="caution">
    <text evidence="2">The sequence shown here is derived from an EMBL/GenBank/DDBJ whole genome shotgun (WGS) entry which is preliminary data.</text>
</comment>
<evidence type="ECO:0008006" key="4">
    <source>
        <dbReference type="Google" id="ProtNLM"/>
    </source>
</evidence>
<reference evidence="2 3" key="1">
    <citation type="journal article" date="2024" name="Chem. Sci.">
        <title>Discovery of megapolipeptins by genome mining of a Burkholderiales bacteria collection.</title>
        <authorList>
            <person name="Paulo B.S."/>
            <person name="Recchia M.J.J."/>
            <person name="Lee S."/>
            <person name="Fergusson C.H."/>
            <person name="Romanowski S.B."/>
            <person name="Hernandez A."/>
            <person name="Krull N."/>
            <person name="Liu D.Y."/>
            <person name="Cavanagh H."/>
            <person name="Bos A."/>
            <person name="Gray C.A."/>
            <person name="Murphy B.T."/>
            <person name="Linington R.G."/>
            <person name="Eustaquio A.S."/>
        </authorList>
    </citation>
    <scope>NUCLEOTIDE SEQUENCE [LARGE SCALE GENOMIC DNA]</scope>
    <source>
        <strain evidence="2 3">RL17-350-BIC-E</strain>
    </source>
</reference>
<gene>
    <name evidence="2" type="ORF">PQQ73_35485</name>
</gene>
<protein>
    <recommendedName>
        <fullName evidence="4">Chemotaxis protein</fullName>
    </recommendedName>
</protein>
<sequence>MIALPLQFGPWILTALAGVAALLTHWNAKAKVAAAGQKVAEAQTQSAEVRDAEAHANAPAALAGTQASKD</sequence>
<keyword evidence="3" id="KW-1185">Reference proteome</keyword>
<evidence type="ECO:0000313" key="3">
    <source>
        <dbReference type="Proteomes" id="UP001629392"/>
    </source>
</evidence>
<dbReference type="EMBL" id="JAQQCL010000049">
    <property type="protein sequence ID" value="MFM0721598.1"/>
    <property type="molecule type" value="Genomic_DNA"/>
</dbReference>
<accession>A0ABW9ER99</accession>
<feature type="region of interest" description="Disordered" evidence="1">
    <location>
        <begin position="46"/>
        <end position="70"/>
    </location>
</feature>